<evidence type="ECO:0000313" key="3">
    <source>
        <dbReference type="EMBL" id="KAK0670131.1"/>
    </source>
</evidence>
<proteinExistence type="predicted"/>
<gene>
    <name evidence="3" type="ORF">QBC41DRAFT_390367</name>
</gene>
<dbReference type="Proteomes" id="UP001174997">
    <property type="component" value="Unassembled WGS sequence"/>
</dbReference>
<name>A0AA40DDW2_9PEZI</name>
<feature type="chain" id="PRO_5041384575" evidence="2">
    <location>
        <begin position="19"/>
        <end position="215"/>
    </location>
</feature>
<evidence type="ECO:0000256" key="2">
    <source>
        <dbReference type="SAM" id="SignalP"/>
    </source>
</evidence>
<protein>
    <submittedName>
        <fullName evidence="3">Uncharacterized protein</fullName>
    </submittedName>
</protein>
<dbReference type="AlphaFoldDB" id="A0AA40DDW2"/>
<keyword evidence="2" id="KW-0732">Signal</keyword>
<evidence type="ECO:0000256" key="1">
    <source>
        <dbReference type="SAM" id="MobiDB-lite"/>
    </source>
</evidence>
<keyword evidence="4" id="KW-1185">Reference proteome</keyword>
<accession>A0AA40DDW2</accession>
<evidence type="ECO:0000313" key="4">
    <source>
        <dbReference type="Proteomes" id="UP001174997"/>
    </source>
</evidence>
<dbReference type="EMBL" id="JAULSY010000035">
    <property type="protein sequence ID" value="KAK0670131.1"/>
    <property type="molecule type" value="Genomic_DNA"/>
</dbReference>
<organism evidence="3 4">
    <name type="scientific">Cercophora samala</name>
    <dbReference type="NCBI Taxonomy" id="330535"/>
    <lineage>
        <taxon>Eukaryota</taxon>
        <taxon>Fungi</taxon>
        <taxon>Dikarya</taxon>
        <taxon>Ascomycota</taxon>
        <taxon>Pezizomycotina</taxon>
        <taxon>Sordariomycetes</taxon>
        <taxon>Sordariomycetidae</taxon>
        <taxon>Sordariales</taxon>
        <taxon>Lasiosphaeriaceae</taxon>
        <taxon>Cercophora</taxon>
    </lineage>
</organism>
<sequence>MHSKTLLLAATLAASALANGINLRQAQDENTSPSATPGPDNAQAEPSPSIFTESEAVVSDGTPSTTTTAPGSTLSTTTSPSGGATCGALVTSFYSAFPAPTGAYSTYLNSIVSKGDVCALVRSVPATVSSAAAAYETALGNYLSRPENLESLLNVGVCLEATPSLVLAGANSAEVSFLAKATDLSKCKSAASGVSMKGAALLAGVAAVACALGMM</sequence>
<feature type="signal peptide" evidence="2">
    <location>
        <begin position="1"/>
        <end position="18"/>
    </location>
</feature>
<feature type="compositionally biased region" description="Low complexity" evidence="1">
    <location>
        <begin position="61"/>
        <end position="82"/>
    </location>
</feature>
<comment type="caution">
    <text evidence="3">The sequence shown here is derived from an EMBL/GenBank/DDBJ whole genome shotgun (WGS) entry which is preliminary data.</text>
</comment>
<feature type="region of interest" description="Disordered" evidence="1">
    <location>
        <begin position="27"/>
        <end position="82"/>
    </location>
</feature>
<reference evidence="3" key="1">
    <citation type="submission" date="2023-06" db="EMBL/GenBank/DDBJ databases">
        <title>Genome-scale phylogeny and comparative genomics of the fungal order Sordariales.</title>
        <authorList>
            <consortium name="Lawrence Berkeley National Laboratory"/>
            <person name="Hensen N."/>
            <person name="Bonometti L."/>
            <person name="Westerberg I."/>
            <person name="Brannstrom I.O."/>
            <person name="Guillou S."/>
            <person name="Cros-Aarteil S."/>
            <person name="Calhoun S."/>
            <person name="Haridas S."/>
            <person name="Kuo A."/>
            <person name="Mondo S."/>
            <person name="Pangilinan J."/>
            <person name="Riley R."/>
            <person name="Labutti K."/>
            <person name="Andreopoulos B."/>
            <person name="Lipzen A."/>
            <person name="Chen C."/>
            <person name="Yanf M."/>
            <person name="Daum C."/>
            <person name="Ng V."/>
            <person name="Clum A."/>
            <person name="Steindorff A."/>
            <person name="Ohm R."/>
            <person name="Martin F."/>
            <person name="Silar P."/>
            <person name="Natvig D."/>
            <person name="Lalanne C."/>
            <person name="Gautier V."/>
            <person name="Ament-Velasquez S.L."/>
            <person name="Kruys A."/>
            <person name="Hutchinson M.I."/>
            <person name="Powell A.J."/>
            <person name="Barry K."/>
            <person name="Miller A.N."/>
            <person name="Grigoriev I.V."/>
            <person name="Debuchy R."/>
            <person name="Gladieux P."/>
            <person name="Thoren M.H."/>
            <person name="Johannesson H."/>
        </authorList>
    </citation>
    <scope>NUCLEOTIDE SEQUENCE</scope>
    <source>
        <strain evidence="3">CBS 307.81</strain>
    </source>
</reference>